<feature type="transmembrane region" description="Helical" evidence="1">
    <location>
        <begin position="232"/>
        <end position="251"/>
    </location>
</feature>
<accession>A0A9P9AK98</accession>
<keyword evidence="1" id="KW-0472">Membrane</keyword>
<proteinExistence type="predicted"/>
<reference evidence="2 3" key="1">
    <citation type="journal article" date="2021" name="Nat. Commun.">
        <title>Genetic determinants of endophytism in the Arabidopsis root mycobiome.</title>
        <authorList>
            <person name="Mesny F."/>
            <person name="Miyauchi S."/>
            <person name="Thiergart T."/>
            <person name="Pickel B."/>
            <person name="Atanasova L."/>
            <person name="Karlsson M."/>
            <person name="Huettel B."/>
            <person name="Barry K.W."/>
            <person name="Haridas S."/>
            <person name="Chen C."/>
            <person name="Bauer D."/>
            <person name="Andreopoulos W."/>
            <person name="Pangilinan J."/>
            <person name="LaButti K."/>
            <person name="Riley R."/>
            <person name="Lipzen A."/>
            <person name="Clum A."/>
            <person name="Drula E."/>
            <person name="Henrissat B."/>
            <person name="Kohler A."/>
            <person name="Grigoriev I.V."/>
            <person name="Martin F.M."/>
            <person name="Hacquard S."/>
        </authorList>
    </citation>
    <scope>NUCLEOTIDE SEQUENCE [LARGE SCALE GENOMIC DNA]</scope>
    <source>
        <strain evidence="2 3">MPI-CAGE-CH-0241</strain>
    </source>
</reference>
<evidence type="ECO:0000256" key="1">
    <source>
        <dbReference type="SAM" id="Phobius"/>
    </source>
</evidence>
<dbReference type="EMBL" id="JAGPYM010000026">
    <property type="protein sequence ID" value="KAH6880507.1"/>
    <property type="molecule type" value="Genomic_DNA"/>
</dbReference>
<protein>
    <submittedName>
        <fullName evidence="2">Uncharacterized protein</fullName>
    </submittedName>
</protein>
<sequence>MAKRASLGKRCVGLSLTPNKKCPCPHRPIHGPRSRTPALNGFKSSVSVLSPHCPFPRSLPFLSRTFCCAMYISGTHEFPYFPSIGMAFPRQRLQRNNTSHYIFTYTHTYSLDCCLYSKISLPSFRILRPTMPVITSMPNTEAKYHQYLSMSMLLLTSMLCQWNVTIPPVRPPSASPWKTILSTLTIHAKHCIVFSVIRVRSAHPSLPHLSLCWFPGLISTSSFSPLPPPFRSPRFLIAVVLGGLIMTLTILRRV</sequence>
<evidence type="ECO:0000313" key="2">
    <source>
        <dbReference type="EMBL" id="KAH6880507.1"/>
    </source>
</evidence>
<keyword evidence="1" id="KW-1133">Transmembrane helix</keyword>
<keyword evidence="3" id="KW-1185">Reference proteome</keyword>
<dbReference type="AlphaFoldDB" id="A0A9P9AK98"/>
<comment type="caution">
    <text evidence="2">The sequence shown here is derived from an EMBL/GenBank/DDBJ whole genome shotgun (WGS) entry which is preliminary data.</text>
</comment>
<dbReference type="Proteomes" id="UP000777438">
    <property type="component" value="Unassembled WGS sequence"/>
</dbReference>
<keyword evidence="1" id="KW-0812">Transmembrane</keyword>
<evidence type="ECO:0000313" key="3">
    <source>
        <dbReference type="Proteomes" id="UP000777438"/>
    </source>
</evidence>
<organism evidence="2 3">
    <name type="scientific">Thelonectria olida</name>
    <dbReference type="NCBI Taxonomy" id="1576542"/>
    <lineage>
        <taxon>Eukaryota</taxon>
        <taxon>Fungi</taxon>
        <taxon>Dikarya</taxon>
        <taxon>Ascomycota</taxon>
        <taxon>Pezizomycotina</taxon>
        <taxon>Sordariomycetes</taxon>
        <taxon>Hypocreomycetidae</taxon>
        <taxon>Hypocreales</taxon>
        <taxon>Nectriaceae</taxon>
        <taxon>Thelonectria</taxon>
    </lineage>
</organism>
<name>A0A9P9AK98_9HYPO</name>
<gene>
    <name evidence="2" type="ORF">B0T10DRAFT_145335</name>
</gene>